<protein>
    <recommendedName>
        <fullName evidence="3">Zeta toxin domain-containing protein</fullName>
    </recommendedName>
</protein>
<organism evidence="1 2">
    <name type="scientific">Aquimarina celericrescens</name>
    <dbReference type="NCBI Taxonomy" id="1964542"/>
    <lineage>
        <taxon>Bacteria</taxon>
        <taxon>Pseudomonadati</taxon>
        <taxon>Bacteroidota</taxon>
        <taxon>Flavobacteriia</taxon>
        <taxon>Flavobacteriales</taxon>
        <taxon>Flavobacteriaceae</taxon>
        <taxon>Aquimarina</taxon>
    </lineage>
</organism>
<gene>
    <name evidence="1" type="ORF">ACFSJT_02700</name>
</gene>
<evidence type="ECO:0000313" key="1">
    <source>
        <dbReference type="EMBL" id="MFD2185683.1"/>
    </source>
</evidence>
<evidence type="ECO:0000313" key="2">
    <source>
        <dbReference type="Proteomes" id="UP001597344"/>
    </source>
</evidence>
<dbReference type="EMBL" id="JBHUHY010000002">
    <property type="protein sequence ID" value="MFD2185683.1"/>
    <property type="molecule type" value="Genomic_DNA"/>
</dbReference>
<name>A0ABW5ART6_9FLAO</name>
<keyword evidence="2" id="KW-1185">Reference proteome</keyword>
<dbReference type="RefSeq" id="WP_378318656.1">
    <property type="nucleotide sequence ID" value="NZ_JBHUHY010000002.1"/>
</dbReference>
<dbReference type="Proteomes" id="UP001597344">
    <property type="component" value="Unassembled WGS sequence"/>
</dbReference>
<evidence type="ECO:0008006" key="3">
    <source>
        <dbReference type="Google" id="ProtNLM"/>
    </source>
</evidence>
<comment type="caution">
    <text evidence="1">The sequence shown here is derived from an EMBL/GenBank/DDBJ whole genome shotgun (WGS) entry which is preliminary data.</text>
</comment>
<accession>A0ABW5ART6</accession>
<reference evidence="2" key="1">
    <citation type="journal article" date="2019" name="Int. J. Syst. Evol. Microbiol.">
        <title>The Global Catalogue of Microorganisms (GCM) 10K type strain sequencing project: providing services to taxonomists for standard genome sequencing and annotation.</title>
        <authorList>
            <consortium name="The Broad Institute Genomics Platform"/>
            <consortium name="The Broad Institute Genome Sequencing Center for Infectious Disease"/>
            <person name="Wu L."/>
            <person name="Ma J."/>
        </authorList>
    </citation>
    <scope>NUCLEOTIDE SEQUENCE [LARGE SCALE GENOMIC DNA]</scope>
    <source>
        <strain evidence="2">DT92</strain>
    </source>
</reference>
<proteinExistence type="predicted"/>
<sequence length="177" mass="20880">MSTLSAQPISNRKQQQSRIFNLEKIVITAVTEDTEARVIFEKTMKNRLKSYHINAYQSMEIYPMVFTTPEKAEEEINSLIRSIRKKGFDGLMITSTTRLEKKYDTIYGYSKIYHIETHIYTLIPKNLSLLWEMCLDIYDYQLGKLTINDYIDAIIMQMKYDGILPMKTDINQFHIKN</sequence>